<dbReference type="InterPro" id="IPR051677">
    <property type="entry name" value="AfsR-DnrI-RedD_regulator"/>
</dbReference>
<dbReference type="PANTHER" id="PTHR35807">
    <property type="entry name" value="TRANSCRIPTIONAL REGULATOR REDD-RELATED"/>
    <property type="match status" value="1"/>
</dbReference>
<dbReference type="SUPFAM" id="SSF52540">
    <property type="entry name" value="P-loop containing nucleoside triphosphate hydrolases"/>
    <property type="match status" value="1"/>
</dbReference>
<dbReference type="GO" id="GO:0006355">
    <property type="term" value="P:regulation of DNA-templated transcription"/>
    <property type="evidence" value="ECO:0007669"/>
    <property type="project" value="InterPro"/>
</dbReference>
<keyword evidence="2" id="KW-0805">Transcription regulation</keyword>
<dbReference type="SUPFAM" id="SSF46894">
    <property type="entry name" value="C-terminal effector domain of the bipartite response regulators"/>
    <property type="match status" value="1"/>
</dbReference>
<dbReference type="Pfam" id="PF03704">
    <property type="entry name" value="BTAD"/>
    <property type="match status" value="1"/>
</dbReference>
<evidence type="ECO:0000313" key="8">
    <source>
        <dbReference type="Proteomes" id="UP000316639"/>
    </source>
</evidence>
<dbReference type="Proteomes" id="UP000316639">
    <property type="component" value="Unassembled WGS sequence"/>
</dbReference>
<dbReference type="EMBL" id="VOBR01000005">
    <property type="protein sequence ID" value="TWP52426.1"/>
    <property type="molecule type" value="Genomic_DNA"/>
</dbReference>
<dbReference type="GO" id="GO:0043531">
    <property type="term" value="F:ADP binding"/>
    <property type="evidence" value="ECO:0007669"/>
    <property type="project" value="InterPro"/>
</dbReference>
<feature type="DNA-binding region" description="OmpR/PhoB-type" evidence="5">
    <location>
        <begin position="1"/>
        <end position="91"/>
    </location>
</feature>
<dbReference type="InterPro" id="IPR001867">
    <property type="entry name" value="OmpR/PhoB-type_DNA-bd"/>
</dbReference>
<dbReference type="InterPro" id="IPR005158">
    <property type="entry name" value="BTAD"/>
</dbReference>
<evidence type="ECO:0000256" key="3">
    <source>
        <dbReference type="ARBA" id="ARBA00023125"/>
    </source>
</evidence>
<dbReference type="InterPro" id="IPR027417">
    <property type="entry name" value="P-loop_NTPase"/>
</dbReference>
<reference evidence="7 8" key="1">
    <citation type="submission" date="2019-07" db="EMBL/GenBank/DDBJ databases">
        <title>Lentzea xizangensis sp. nov., isolated from Qinghai-Tibetan Plateau Soils.</title>
        <authorList>
            <person name="Huang J."/>
        </authorList>
    </citation>
    <scope>NUCLEOTIDE SEQUENCE [LARGE SCALE GENOMIC DNA]</scope>
    <source>
        <strain evidence="7 8">FXJ1.1311</strain>
    </source>
</reference>
<dbReference type="GO" id="GO:0000160">
    <property type="term" value="P:phosphorelay signal transduction system"/>
    <property type="evidence" value="ECO:0007669"/>
    <property type="project" value="InterPro"/>
</dbReference>
<sequence>MEIGILGSVEIWHGGERVAAGAPQQRCVLSMLALNAGQGVSVDRLAEALWGEEPPGDWRGLVHGYISRLRKLLKPAGLEIARRSPGYALDAEVDLHVFRRLVSDAKASDEPAAGLFKALALWRGTPFDGVAGSAVLDRLRDGLVQERLAVVEEWVEHELDLGRHREVIGELTTLCAEHPYQEKLIGLLMLALHRCGRQAESLRRYEECRRLLADDLGVDPGDELKSLYERILRADPGLSRAEPAAVVAPAAVRVPDSLPFDLPDFTGRTGELARLIDTVATRGGVISIDGMAGVGKTALAVRAGHELASRFPHGRLFVDLHGFTPSRSPVEPHAALGVLLRSIGVPSGEIPNDVDERVVAWRTEMAGKQALIVLDNAVDAAQVRPLVPGSPGCAIVVTSRRRLPNLDGAVPLSLEVLPPADAEELFRRVVGEERGDGVAELVSLCGYLPLAVRVAAARLRHRPRWTVADLVERLRTEQQRLSELAIDDRDVAAAFTLSYTYLDAAQQRMFRLLGVHPGVDVDVHAAAALTALPRTRAEDLIEDLLDHHLIEQRARDRFQLHDLLRAHALTLVSESDSPAEVDGRLLDYYLTVTDRAADSLQPGRRRAEPEIVHPPASLPSVFTLPDAMRWFAVEHPNLLAAGAYAARKGCDRHVRDLPRHVGHYLIISHRIDELVALQEAGLEAVRRLGDTRAQAVNQSQVAMTYYMACRYREGLVHAERNLELTRSLDDVTGQAYALVVLGLLNQRLGRHARARECNQGSLELFANSGDYRLVAICVGNLGRIALVTGDLDTASRLLSKALAQSQEIGERSEEASVLSGLGATLSRQGEHDQALRLLYEGLELAREVGNTDYTVRGRIKLADGHRRAGHLDRALAVASEVVDDLRRGVLVDHLAGALNVLGSVQRDLGSPEAAGSFEQALEVARRIEYRIELAHALRGLGRVDEAAGHYRDMGVLQVP</sequence>
<evidence type="ECO:0000256" key="2">
    <source>
        <dbReference type="ARBA" id="ARBA00023015"/>
    </source>
</evidence>
<dbReference type="InterPro" id="IPR011990">
    <property type="entry name" value="TPR-like_helical_dom_sf"/>
</dbReference>
<dbReference type="Pfam" id="PF00486">
    <property type="entry name" value="Trans_reg_C"/>
    <property type="match status" value="1"/>
</dbReference>
<organism evidence="7 8">
    <name type="scientific">Lentzea tibetensis</name>
    <dbReference type="NCBI Taxonomy" id="2591470"/>
    <lineage>
        <taxon>Bacteria</taxon>
        <taxon>Bacillati</taxon>
        <taxon>Actinomycetota</taxon>
        <taxon>Actinomycetes</taxon>
        <taxon>Pseudonocardiales</taxon>
        <taxon>Pseudonocardiaceae</taxon>
        <taxon>Lentzea</taxon>
    </lineage>
</organism>
<keyword evidence="3 5" id="KW-0238">DNA-binding</keyword>
<dbReference type="Gene3D" id="1.10.10.10">
    <property type="entry name" value="Winged helix-like DNA-binding domain superfamily/Winged helix DNA-binding domain"/>
    <property type="match status" value="2"/>
</dbReference>
<dbReference type="SMART" id="SM00862">
    <property type="entry name" value="Trans_reg_C"/>
    <property type="match status" value="1"/>
</dbReference>
<dbReference type="PANTHER" id="PTHR35807:SF1">
    <property type="entry name" value="TRANSCRIPTIONAL REGULATOR REDD"/>
    <property type="match status" value="1"/>
</dbReference>
<dbReference type="PRINTS" id="PR00364">
    <property type="entry name" value="DISEASERSIST"/>
</dbReference>
<comment type="caution">
    <text evidence="7">The sequence shown here is derived from an EMBL/GenBank/DDBJ whole genome shotgun (WGS) entry which is preliminary data.</text>
</comment>
<dbReference type="SUPFAM" id="SSF48452">
    <property type="entry name" value="TPR-like"/>
    <property type="match status" value="3"/>
</dbReference>
<name>A0A563EXJ4_9PSEU</name>
<proteinExistence type="inferred from homology"/>
<evidence type="ECO:0000259" key="6">
    <source>
        <dbReference type="PROSITE" id="PS51755"/>
    </source>
</evidence>
<dbReference type="GO" id="GO:0003677">
    <property type="term" value="F:DNA binding"/>
    <property type="evidence" value="ECO:0007669"/>
    <property type="project" value="UniProtKB-UniRule"/>
</dbReference>
<dbReference type="PROSITE" id="PS51755">
    <property type="entry name" value="OMPR_PHOB"/>
    <property type="match status" value="1"/>
</dbReference>
<dbReference type="InterPro" id="IPR019734">
    <property type="entry name" value="TPR_rpt"/>
</dbReference>
<dbReference type="Pfam" id="PF13424">
    <property type="entry name" value="TPR_12"/>
    <property type="match status" value="2"/>
</dbReference>
<evidence type="ECO:0000256" key="1">
    <source>
        <dbReference type="ARBA" id="ARBA00005820"/>
    </source>
</evidence>
<dbReference type="CDD" id="cd15831">
    <property type="entry name" value="BTAD"/>
    <property type="match status" value="1"/>
</dbReference>
<gene>
    <name evidence="7" type="ORF">FKR81_08800</name>
</gene>
<keyword evidence="4" id="KW-0804">Transcription</keyword>
<dbReference type="SMART" id="SM01043">
    <property type="entry name" value="BTAD"/>
    <property type="match status" value="1"/>
</dbReference>
<keyword evidence="8" id="KW-1185">Reference proteome</keyword>
<evidence type="ECO:0000256" key="5">
    <source>
        <dbReference type="PROSITE-ProRule" id="PRU01091"/>
    </source>
</evidence>
<comment type="similarity">
    <text evidence="1">Belongs to the AfsR/DnrI/RedD regulatory family.</text>
</comment>
<dbReference type="RefSeq" id="WP_146350482.1">
    <property type="nucleotide sequence ID" value="NZ_VOBR01000005.1"/>
</dbReference>
<protein>
    <submittedName>
        <fullName evidence="7">Tetratricopeptide repeat protein</fullName>
    </submittedName>
</protein>
<dbReference type="InterPro" id="IPR016032">
    <property type="entry name" value="Sig_transdc_resp-reg_C-effctor"/>
</dbReference>
<dbReference type="Gene3D" id="3.40.50.300">
    <property type="entry name" value="P-loop containing nucleotide triphosphate hydrolases"/>
    <property type="match status" value="1"/>
</dbReference>
<dbReference type="AlphaFoldDB" id="A0A563EXJ4"/>
<dbReference type="InterPro" id="IPR036388">
    <property type="entry name" value="WH-like_DNA-bd_sf"/>
</dbReference>
<evidence type="ECO:0000256" key="4">
    <source>
        <dbReference type="ARBA" id="ARBA00023163"/>
    </source>
</evidence>
<dbReference type="SMART" id="SM00028">
    <property type="entry name" value="TPR"/>
    <property type="match status" value="4"/>
</dbReference>
<dbReference type="OrthoDB" id="581105at2"/>
<evidence type="ECO:0000313" key="7">
    <source>
        <dbReference type="EMBL" id="TWP52426.1"/>
    </source>
</evidence>
<accession>A0A563EXJ4</accession>
<feature type="domain" description="OmpR/PhoB-type" evidence="6">
    <location>
        <begin position="1"/>
        <end position="91"/>
    </location>
</feature>
<dbReference type="Gene3D" id="1.25.40.10">
    <property type="entry name" value="Tetratricopeptide repeat domain"/>
    <property type="match status" value="3"/>
</dbReference>